<feature type="signal peptide" evidence="1">
    <location>
        <begin position="1"/>
        <end position="19"/>
    </location>
</feature>
<reference evidence="2" key="1">
    <citation type="submission" date="2016-07" db="EMBL/GenBank/DDBJ databases">
        <title>New class B carbapenemase carried by novel plasmid in Pseudomonas putida enviromental strain in eastern Amazonia.</title>
        <authorList>
            <person name="Souza C.O."/>
            <person name="Lima K.V."/>
            <person name="Brasiliense D.M."/>
            <person name="Perez-Chaparro P.J."/>
            <person name="Mamizuka E.M."/>
            <person name="Lima M.O."/>
            <person name="Lima L.N."/>
            <person name="McCulloch J.A."/>
        </authorList>
    </citation>
    <scope>NUCLEOTIDE SEQUENCE [LARGE SCALE GENOMIC DNA]</scope>
    <source>
        <strain evidence="2">IEC33019</strain>
    </source>
</reference>
<sequence length="89" mass="9642">MKSLTLLLIASALSVTVHAETNPETNCDAKIKELEEIHRTDGQALHGGMAKDYQNLLDQAKQAQTAGNMAECQASADRAKTIYNKARGK</sequence>
<evidence type="ECO:0000256" key="1">
    <source>
        <dbReference type="SAM" id="SignalP"/>
    </source>
</evidence>
<dbReference type="EMBL" id="CP016634">
    <property type="protein sequence ID" value="ANY87545.1"/>
    <property type="molecule type" value="Genomic_DNA"/>
</dbReference>
<feature type="chain" id="PRO_5008536677" evidence="1">
    <location>
        <begin position="20"/>
        <end position="89"/>
    </location>
</feature>
<dbReference type="AlphaFoldDB" id="A0A1B2F5P3"/>
<proteinExistence type="predicted"/>
<accession>A0A1B2F5P3</accession>
<keyword evidence="1" id="KW-0732">Signal</keyword>
<name>A0A1B2F5P3_PSEPU</name>
<evidence type="ECO:0000313" key="2">
    <source>
        <dbReference type="EMBL" id="ANY87545.1"/>
    </source>
</evidence>
<protein>
    <submittedName>
        <fullName evidence="2">Uncharacterized protein</fullName>
    </submittedName>
</protein>
<dbReference type="RefSeq" id="WP_070094333.1">
    <property type="nucleotide sequence ID" value="NZ_CP016634.1"/>
</dbReference>
<gene>
    <name evidence="2" type="ORF">IEC33019_1984</name>
</gene>
<organism evidence="2">
    <name type="scientific">Pseudomonas putida</name>
    <name type="common">Arthrobacter siderocapsulatus</name>
    <dbReference type="NCBI Taxonomy" id="303"/>
    <lineage>
        <taxon>Bacteria</taxon>
        <taxon>Pseudomonadati</taxon>
        <taxon>Pseudomonadota</taxon>
        <taxon>Gammaproteobacteria</taxon>
        <taxon>Pseudomonadales</taxon>
        <taxon>Pseudomonadaceae</taxon>
        <taxon>Pseudomonas</taxon>
    </lineage>
</organism>